<keyword evidence="1" id="KW-1133">Transmembrane helix</keyword>
<reference evidence="2" key="1">
    <citation type="submission" date="2015-07" db="EMBL/GenBank/DDBJ databases">
        <title>MeaNS - Measles Nucleotide Surveillance Program.</title>
        <authorList>
            <person name="Tran T."/>
            <person name="Druce J."/>
        </authorList>
    </citation>
    <scope>NUCLEOTIDE SEQUENCE</scope>
    <source>
        <strain evidence="2">UCB-OBI-ISO-001</strain>
        <tissue evidence="2">Gonad</tissue>
    </source>
</reference>
<sequence>MKEVIHVCLMTMIKNNYKKQVLFNLHLKLLHIFFKIYTQMYIYFQAFSSQSTYIEFITIGFSRAVHLINPNIYSS</sequence>
<feature type="transmembrane region" description="Helical" evidence="1">
    <location>
        <begin position="21"/>
        <end position="44"/>
    </location>
</feature>
<dbReference type="AlphaFoldDB" id="A0A0L8FUC5"/>
<evidence type="ECO:0000313" key="2">
    <source>
        <dbReference type="EMBL" id="KOF68228.1"/>
    </source>
</evidence>
<name>A0A0L8FUC5_OCTBM</name>
<proteinExistence type="predicted"/>
<keyword evidence="1" id="KW-0472">Membrane</keyword>
<keyword evidence="1" id="KW-0812">Transmembrane</keyword>
<evidence type="ECO:0000256" key="1">
    <source>
        <dbReference type="SAM" id="Phobius"/>
    </source>
</evidence>
<organism evidence="2">
    <name type="scientific">Octopus bimaculoides</name>
    <name type="common">California two-spotted octopus</name>
    <dbReference type="NCBI Taxonomy" id="37653"/>
    <lineage>
        <taxon>Eukaryota</taxon>
        <taxon>Metazoa</taxon>
        <taxon>Spiralia</taxon>
        <taxon>Lophotrochozoa</taxon>
        <taxon>Mollusca</taxon>
        <taxon>Cephalopoda</taxon>
        <taxon>Coleoidea</taxon>
        <taxon>Octopodiformes</taxon>
        <taxon>Octopoda</taxon>
        <taxon>Incirrata</taxon>
        <taxon>Octopodidae</taxon>
        <taxon>Octopus</taxon>
    </lineage>
</organism>
<accession>A0A0L8FUC5</accession>
<protein>
    <submittedName>
        <fullName evidence="2">Uncharacterized protein</fullName>
    </submittedName>
</protein>
<gene>
    <name evidence="2" type="ORF">OCBIM_22007817mg</name>
</gene>
<dbReference type="EMBL" id="KQ426461">
    <property type="protein sequence ID" value="KOF68228.1"/>
    <property type="molecule type" value="Genomic_DNA"/>
</dbReference>